<sequence length="113" mass="12584">FVPKIKGWDLAENINLPQLLTYCGEIPIGATQTCVIFSQILGGLFAQFYLRNYRPRIFKNYFYSTAGAFDGAALSALFLLSFAVFGAAGPAIPFPKWWGNRAGENYDFCPKVE</sequence>
<evidence type="ECO:0008006" key="4">
    <source>
        <dbReference type="Google" id="ProtNLM"/>
    </source>
</evidence>
<evidence type="ECO:0000256" key="1">
    <source>
        <dbReference type="SAM" id="Phobius"/>
    </source>
</evidence>
<organism evidence="2 3">
    <name type="scientific">Pyricularia grisea</name>
    <name type="common">Crabgrass-specific blast fungus</name>
    <name type="synonym">Magnaporthe grisea</name>
    <dbReference type="NCBI Taxonomy" id="148305"/>
    <lineage>
        <taxon>Eukaryota</taxon>
        <taxon>Fungi</taxon>
        <taxon>Dikarya</taxon>
        <taxon>Ascomycota</taxon>
        <taxon>Pezizomycotina</taxon>
        <taxon>Sordariomycetes</taxon>
        <taxon>Sordariomycetidae</taxon>
        <taxon>Magnaporthales</taxon>
        <taxon>Pyriculariaceae</taxon>
        <taxon>Pyricularia</taxon>
    </lineage>
</organism>
<keyword evidence="1" id="KW-1133">Transmembrane helix</keyword>
<accession>A0ABQ8NC10</accession>
<dbReference type="Proteomes" id="UP001059893">
    <property type="component" value="Unassembled WGS sequence"/>
</dbReference>
<evidence type="ECO:0000313" key="3">
    <source>
        <dbReference type="Proteomes" id="UP001059893"/>
    </source>
</evidence>
<dbReference type="EMBL" id="JABSND010000208">
    <property type="protein sequence ID" value="KAI6294268.1"/>
    <property type="molecule type" value="Genomic_DNA"/>
</dbReference>
<keyword evidence="1" id="KW-0472">Membrane</keyword>
<gene>
    <name evidence="2" type="ORF">MCOR33_008556</name>
</gene>
<comment type="caution">
    <text evidence="2">The sequence shown here is derived from an EMBL/GenBank/DDBJ whole genome shotgun (WGS) entry which is preliminary data.</text>
</comment>
<reference evidence="2" key="1">
    <citation type="submission" date="2021-01" db="EMBL/GenBank/DDBJ databases">
        <title>Deciphering the adaptive evolutionary patterns associated with biogeogrpahic diversity in the finger millet blast pathogen Magnaporthe oryzae in Eastern Africa.</title>
        <authorList>
            <person name="Onyema G."/>
            <person name="Shittu T.A."/>
            <person name="Dodsworth S."/>
            <person name="Devilliers S."/>
            <person name="Muthumeenakshi S."/>
            <person name="Sreenivasaprasad S."/>
        </authorList>
    </citation>
    <scope>NUCLEOTIDE SEQUENCE</scope>
    <source>
        <strain evidence="2">D15/s37</strain>
    </source>
</reference>
<keyword evidence="1" id="KW-0812">Transmembrane</keyword>
<keyword evidence="3" id="KW-1185">Reference proteome</keyword>
<feature type="transmembrane region" description="Helical" evidence="1">
    <location>
        <begin position="62"/>
        <end position="88"/>
    </location>
</feature>
<evidence type="ECO:0000313" key="2">
    <source>
        <dbReference type="EMBL" id="KAI6294268.1"/>
    </source>
</evidence>
<protein>
    <recommendedName>
        <fullName evidence="4">Oligopeptide transporter</fullName>
    </recommendedName>
</protein>
<proteinExistence type="predicted"/>
<feature type="non-terminal residue" evidence="2">
    <location>
        <position position="1"/>
    </location>
</feature>
<feature type="transmembrane region" description="Helical" evidence="1">
    <location>
        <begin position="26"/>
        <end position="50"/>
    </location>
</feature>
<name>A0ABQ8NC10_PYRGI</name>